<organism evidence="2 3">
    <name type="scientific">Ditylenchus dipsaci</name>
    <dbReference type="NCBI Taxonomy" id="166011"/>
    <lineage>
        <taxon>Eukaryota</taxon>
        <taxon>Metazoa</taxon>
        <taxon>Ecdysozoa</taxon>
        <taxon>Nematoda</taxon>
        <taxon>Chromadorea</taxon>
        <taxon>Rhabditida</taxon>
        <taxon>Tylenchina</taxon>
        <taxon>Tylenchomorpha</taxon>
        <taxon>Sphaerularioidea</taxon>
        <taxon>Anguinidae</taxon>
        <taxon>Anguininae</taxon>
        <taxon>Ditylenchus</taxon>
    </lineage>
</organism>
<keyword evidence="1" id="KW-0732">Signal</keyword>
<protein>
    <submittedName>
        <fullName evidence="3">Translocon-associated protein subunit beta</fullName>
    </submittedName>
</protein>
<accession>A0A915D9P1</accession>
<keyword evidence="2" id="KW-1185">Reference proteome</keyword>
<dbReference type="WBParaSite" id="jg16892">
    <property type="protein sequence ID" value="jg16892"/>
    <property type="gene ID" value="jg16892"/>
</dbReference>
<reference evidence="3" key="1">
    <citation type="submission" date="2022-11" db="UniProtKB">
        <authorList>
            <consortium name="WormBaseParasite"/>
        </authorList>
    </citation>
    <scope>IDENTIFICATION</scope>
</reference>
<dbReference type="Pfam" id="PF05753">
    <property type="entry name" value="TRAP_beta"/>
    <property type="match status" value="1"/>
</dbReference>
<evidence type="ECO:0000313" key="2">
    <source>
        <dbReference type="Proteomes" id="UP000887574"/>
    </source>
</evidence>
<feature type="signal peptide" evidence="1">
    <location>
        <begin position="1"/>
        <end position="19"/>
    </location>
</feature>
<dbReference type="PANTHER" id="PTHR12861:SF3">
    <property type="entry name" value="TRANSLOCON-ASSOCIATED PROTEIN SUBUNIT BETA"/>
    <property type="match status" value="1"/>
</dbReference>
<evidence type="ECO:0000313" key="3">
    <source>
        <dbReference type="WBParaSite" id="jg16892"/>
    </source>
</evidence>
<dbReference type="AlphaFoldDB" id="A0A915D9P1"/>
<name>A0A915D9P1_9BILA</name>
<dbReference type="GO" id="GO:0005783">
    <property type="term" value="C:endoplasmic reticulum"/>
    <property type="evidence" value="ECO:0007669"/>
    <property type="project" value="TreeGrafter"/>
</dbReference>
<dbReference type="Proteomes" id="UP000887574">
    <property type="component" value="Unplaced"/>
</dbReference>
<dbReference type="PANTHER" id="PTHR12861">
    <property type="entry name" value="TRANSLOCON-ASSOCIATED PROTEIN, BETA SUBUNIT PRECURSOR TRAP-BETA SIGNAL SEQUENCE RECEPTOR BETA SUBUNIT"/>
    <property type="match status" value="1"/>
</dbReference>
<evidence type="ECO:0000256" key="1">
    <source>
        <dbReference type="SAM" id="SignalP"/>
    </source>
</evidence>
<proteinExistence type="predicted"/>
<feature type="chain" id="PRO_5037296512" evidence="1">
    <location>
        <begin position="20"/>
        <end position="157"/>
    </location>
</feature>
<sequence>MIFIRSLCILSLFLLSSLASDEAKEATNGAGKPIMDSARILASKFSLSQYAVENMDYVIEYSLYNVGDRTALKVTLDDRMSFPTQSFEIVKGLLNVRWEKIPPGGNVTHSVWFAHVASGLSITRLPRLLITQGRRQRSESWIHYCSWRGCNLSPERL</sequence>